<dbReference type="InterPro" id="IPR040256">
    <property type="entry name" value="At4g02000-like"/>
</dbReference>
<accession>A0AAV5KP22</accession>
<organism evidence="4 5">
    <name type="scientific">Rubroshorea leprosula</name>
    <dbReference type="NCBI Taxonomy" id="152421"/>
    <lineage>
        <taxon>Eukaryota</taxon>
        <taxon>Viridiplantae</taxon>
        <taxon>Streptophyta</taxon>
        <taxon>Embryophyta</taxon>
        <taxon>Tracheophyta</taxon>
        <taxon>Spermatophyta</taxon>
        <taxon>Magnoliopsida</taxon>
        <taxon>eudicotyledons</taxon>
        <taxon>Gunneridae</taxon>
        <taxon>Pentapetalae</taxon>
        <taxon>rosids</taxon>
        <taxon>malvids</taxon>
        <taxon>Malvales</taxon>
        <taxon>Dipterocarpaceae</taxon>
        <taxon>Rubroshorea</taxon>
    </lineage>
</organism>
<name>A0AAV5KP22_9ROSI</name>
<feature type="domain" description="DUF4283" evidence="2">
    <location>
        <begin position="42"/>
        <end position="114"/>
    </location>
</feature>
<evidence type="ECO:0000256" key="1">
    <source>
        <dbReference type="SAM" id="MobiDB-lite"/>
    </source>
</evidence>
<feature type="compositionally biased region" description="Basic and acidic residues" evidence="1">
    <location>
        <begin position="301"/>
        <end position="311"/>
    </location>
</feature>
<gene>
    <name evidence="4" type="ORF">SLEP1_g35628</name>
</gene>
<comment type="caution">
    <text evidence="4">The sequence shown here is derived from an EMBL/GenBank/DDBJ whole genome shotgun (WGS) entry which is preliminary data.</text>
</comment>
<dbReference type="PANTHER" id="PTHR31286">
    <property type="entry name" value="GLYCINE-RICH CELL WALL STRUCTURAL PROTEIN 1.8-LIKE"/>
    <property type="match status" value="1"/>
</dbReference>
<dbReference type="Proteomes" id="UP001054252">
    <property type="component" value="Unassembled WGS sequence"/>
</dbReference>
<dbReference type="Pfam" id="PF14392">
    <property type="entry name" value="zf-CCHC_4"/>
    <property type="match status" value="1"/>
</dbReference>
<proteinExistence type="predicted"/>
<evidence type="ECO:0000259" key="3">
    <source>
        <dbReference type="Pfam" id="PF14392"/>
    </source>
</evidence>
<evidence type="ECO:0000259" key="2">
    <source>
        <dbReference type="Pfam" id="PF14111"/>
    </source>
</evidence>
<dbReference type="PANTHER" id="PTHR31286:SF153">
    <property type="entry name" value="DUF4283 DOMAIN PROTEIN"/>
    <property type="match status" value="1"/>
</dbReference>
<dbReference type="InterPro" id="IPR025836">
    <property type="entry name" value="Zn_knuckle_CX2CX4HX4C"/>
</dbReference>
<sequence>MADPSVTDLTTALGERLSLTADEEVTLNLDDGSGVDPAGGGWRGCLVGTVLINKRYNMEAMENTLAGAWRPVKGIHMRVLGQNLFAFYFFHPVDMQRVLAVGPWRFANHVMVLKEAKEGRRVAREELYEVPFWIQIHGLPPDRMTTITGRRVGEALGRLVEVDDGGGNAWGVEYIRVRVFIDSRKPLRRGMKLTLREGPIWVAFQYERLPNFCFCCGMLDHIERDCELGLEMEKMGIAERPYNEKLRAIPKHLQQTSEAGGARWLRDSSGNRVAAKARWRRPIPRLGSSSNMEIGGLEADSNQRDWGRDGLDSSQNQDEIVPFCGIEQQKVSVAQQPILQVQDSRRGKGGAKDSVSISVGVPVEVGPF</sequence>
<keyword evidence="5" id="KW-1185">Reference proteome</keyword>
<reference evidence="4 5" key="1">
    <citation type="journal article" date="2021" name="Commun. Biol.">
        <title>The genome of Shorea leprosula (Dipterocarpaceae) highlights the ecological relevance of drought in aseasonal tropical rainforests.</title>
        <authorList>
            <person name="Ng K.K.S."/>
            <person name="Kobayashi M.J."/>
            <person name="Fawcett J.A."/>
            <person name="Hatakeyama M."/>
            <person name="Paape T."/>
            <person name="Ng C.H."/>
            <person name="Ang C.C."/>
            <person name="Tnah L.H."/>
            <person name="Lee C.T."/>
            <person name="Nishiyama T."/>
            <person name="Sese J."/>
            <person name="O'Brien M.J."/>
            <person name="Copetti D."/>
            <person name="Mohd Noor M.I."/>
            <person name="Ong R.C."/>
            <person name="Putra M."/>
            <person name="Sireger I.Z."/>
            <person name="Indrioko S."/>
            <person name="Kosugi Y."/>
            <person name="Izuno A."/>
            <person name="Isagi Y."/>
            <person name="Lee S.L."/>
            <person name="Shimizu K.K."/>
        </authorList>
    </citation>
    <scope>NUCLEOTIDE SEQUENCE [LARGE SCALE GENOMIC DNA]</scope>
    <source>
        <strain evidence="4">214</strain>
    </source>
</reference>
<dbReference type="Pfam" id="PF14111">
    <property type="entry name" value="DUF4283"/>
    <property type="match status" value="1"/>
</dbReference>
<protein>
    <recommendedName>
        <fullName evidence="6">CCHC-type domain-containing protein</fullName>
    </recommendedName>
</protein>
<dbReference type="EMBL" id="BPVZ01000071">
    <property type="protein sequence ID" value="GKV26296.1"/>
    <property type="molecule type" value="Genomic_DNA"/>
</dbReference>
<dbReference type="AlphaFoldDB" id="A0AAV5KP22"/>
<evidence type="ECO:0008006" key="6">
    <source>
        <dbReference type="Google" id="ProtNLM"/>
    </source>
</evidence>
<dbReference type="InterPro" id="IPR025558">
    <property type="entry name" value="DUF4283"/>
</dbReference>
<feature type="region of interest" description="Disordered" evidence="1">
    <location>
        <begin position="290"/>
        <end position="314"/>
    </location>
</feature>
<evidence type="ECO:0000313" key="5">
    <source>
        <dbReference type="Proteomes" id="UP001054252"/>
    </source>
</evidence>
<feature type="domain" description="Zinc knuckle CX2CX4HX4C" evidence="3">
    <location>
        <begin position="181"/>
        <end position="227"/>
    </location>
</feature>
<feature type="region of interest" description="Disordered" evidence="1">
    <location>
        <begin position="338"/>
        <end position="368"/>
    </location>
</feature>
<evidence type="ECO:0000313" key="4">
    <source>
        <dbReference type="EMBL" id="GKV26296.1"/>
    </source>
</evidence>